<dbReference type="PANTHER" id="PTHR43689">
    <property type="entry name" value="HYDROLASE"/>
    <property type="match status" value="1"/>
</dbReference>
<evidence type="ECO:0000259" key="1">
    <source>
        <dbReference type="Pfam" id="PF00561"/>
    </source>
</evidence>
<keyword evidence="2" id="KW-0378">Hydrolase</keyword>
<feature type="domain" description="AB hydrolase-1" evidence="1">
    <location>
        <begin position="30"/>
        <end position="268"/>
    </location>
</feature>
<name>A0A4V3WAR8_9RHOO</name>
<evidence type="ECO:0000313" key="3">
    <source>
        <dbReference type="Proteomes" id="UP000307956"/>
    </source>
</evidence>
<keyword evidence="3" id="KW-1185">Reference proteome</keyword>
<dbReference type="PANTHER" id="PTHR43689:SF8">
    <property type="entry name" value="ALPHA_BETA-HYDROLASES SUPERFAMILY PROTEIN"/>
    <property type="match status" value="1"/>
</dbReference>
<gene>
    <name evidence="2" type="ORF">E6O51_14185</name>
</gene>
<protein>
    <submittedName>
        <fullName evidence="2">Alpha/beta fold hydrolase</fullName>
    </submittedName>
</protein>
<dbReference type="EMBL" id="SSOD01000011">
    <property type="protein sequence ID" value="THF60351.1"/>
    <property type="molecule type" value="Genomic_DNA"/>
</dbReference>
<dbReference type="SUPFAM" id="SSF53474">
    <property type="entry name" value="alpha/beta-Hydrolases"/>
    <property type="match status" value="1"/>
</dbReference>
<dbReference type="OrthoDB" id="9780765at2"/>
<organism evidence="2 3">
    <name type="scientific">Pseudothauera rhizosphaerae</name>
    <dbReference type="NCBI Taxonomy" id="2565932"/>
    <lineage>
        <taxon>Bacteria</taxon>
        <taxon>Pseudomonadati</taxon>
        <taxon>Pseudomonadota</taxon>
        <taxon>Betaproteobacteria</taxon>
        <taxon>Rhodocyclales</taxon>
        <taxon>Zoogloeaceae</taxon>
        <taxon>Pseudothauera</taxon>
    </lineage>
</organism>
<dbReference type="InterPro" id="IPR000073">
    <property type="entry name" value="AB_hydrolase_1"/>
</dbReference>
<dbReference type="InterPro" id="IPR029058">
    <property type="entry name" value="AB_hydrolase_fold"/>
</dbReference>
<accession>A0A4V3WAR8</accession>
<proteinExistence type="predicted"/>
<reference evidence="2 3" key="1">
    <citation type="submission" date="2019-04" db="EMBL/GenBank/DDBJ databases">
        <title>Azoarcus rhizosphaerae sp. nov. isolated from rhizosphere of Ficus religiosa.</title>
        <authorList>
            <person name="Lin S.-Y."/>
            <person name="Hameed A."/>
            <person name="Hsu Y.-H."/>
            <person name="Young C.-C."/>
        </authorList>
    </citation>
    <scope>NUCLEOTIDE SEQUENCE [LARGE SCALE GENOMIC DNA]</scope>
    <source>
        <strain evidence="2 3">CC-YHH848</strain>
    </source>
</reference>
<dbReference type="Proteomes" id="UP000307956">
    <property type="component" value="Unassembled WGS sequence"/>
</dbReference>
<dbReference type="Gene3D" id="3.40.50.1820">
    <property type="entry name" value="alpha/beta hydrolase"/>
    <property type="match status" value="1"/>
</dbReference>
<dbReference type="Pfam" id="PF00561">
    <property type="entry name" value="Abhydrolase_1"/>
    <property type="match status" value="1"/>
</dbReference>
<dbReference type="PRINTS" id="PR00111">
    <property type="entry name" value="ABHYDROLASE"/>
</dbReference>
<dbReference type="RefSeq" id="WP_136385652.1">
    <property type="nucleotide sequence ID" value="NZ_SSOD01000011.1"/>
</dbReference>
<dbReference type="GO" id="GO:0016787">
    <property type="term" value="F:hydrolase activity"/>
    <property type="evidence" value="ECO:0007669"/>
    <property type="project" value="UniProtKB-KW"/>
</dbReference>
<dbReference type="AlphaFoldDB" id="A0A4V3WAR8"/>
<sequence length="281" mass="31481">MAEITEAATSRYVVADGMKLHYNDAGEGEAVIMLHGAGPGASSWSNFSRNVDAFVDAGYRVLLLDCPGFNKSDPVDKVANRFLLNARAVKGLMDALDIGRAHLVGNSMGGASSLAFATEYPERLGKMILMGPAGLGASHFHALPMEGIKLLFQLYREPTLENLKRMIQVFVFDPGRISDDLLRERYDNMMRSPEHLSNWVKVFQDNPRSIAADYSSRLPEIKAETLVTWGRDDRFVPLDWGLKLIWGLPNARLHVFSQCGHWAQWEHADEFNRLSLDFLKN</sequence>
<comment type="caution">
    <text evidence="2">The sequence shown here is derived from an EMBL/GenBank/DDBJ whole genome shotgun (WGS) entry which is preliminary data.</text>
</comment>
<evidence type="ECO:0000313" key="2">
    <source>
        <dbReference type="EMBL" id="THF60351.1"/>
    </source>
</evidence>